<dbReference type="InterPro" id="IPR036412">
    <property type="entry name" value="HAD-like_sf"/>
</dbReference>
<sequence length="211" mass="24056">MQKPDSLIFDMDGTLWDAVATYAVSWNEVFKELDIDITVDKDKLAHMVGWEGKKVIKEIMPDFDDERRTEIYATVNSARHNLIPQLGGIMYDGVIDGLKELSTKYKIFILSNCAKGIIQLFIDWAGLHEYITDELAYGINFMPKSHNIKLLSDKWDLMSPVYIGDTEGDGQQSRLAGIPFVFVSYGFGNTDDYDLKFDNFSDLTKHFMGLE</sequence>
<dbReference type="InterPro" id="IPR050155">
    <property type="entry name" value="HAD-like_hydrolase_sf"/>
</dbReference>
<proteinExistence type="inferred from homology"/>
<dbReference type="InterPro" id="IPR041492">
    <property type="entry name" value="HAD_2"/>
</dbReference>
<dbReference type="GO" id="GO:0008967">
    <property type="term" value="F:phosphoglycolate phosphatase activity"/>
    <property type="evidence" value="ECO:0007669"/>
    <property type="project" value="UniProtKB-EC"/>
</dbReference>
<comment type="catalytic activity">
    <reaction evidence="1">
        <text>2-phosphoglycolate + H2O = glycolate + phosphate</text>
        <dbReference type="Rhea" id="RHEA:14369"/>
        <dbReference type="ChEBI" id="CHEBI:15377"/>
        <dbReference type="ChEBI" id="CHEBI:29805"/>
        <dbReference type="ChEBI" id="CHEBI:43474"/>
        <dbReference type="ChEBI" id="CHEBI:58033"/>
        <dbReference type="EC" id="3.1.3.18"/>
    </reaction>
</comment>
<keyword evidence="6" id="KW-1185">Reference proteome</keyword>
<comment type="pathway">
    <text evidence="2">Organic acid metabolism; glycolate biosynthesis; glycolate from 2-phosphoglycolate: step 1/1.</text>
</comment>
<dbReference type="AlphaFoldDB" id="A0A6I4I3N8"/>
<dbReference type="SUPFAM" id="SSF56784">
    <property type="entry name" value="HAD-like"/>
    <property type="match status" value="1"/>
</dbReference>
<dbReference type="GO" id="GO:0006281">
    <property type="term" value="P:DNA repair"/>
    <property type="evidence" value="ECO:0007669"/>
    <property type="project" value="TreeGrafter"/>
</dbReference>
<dbReference type="Proteomes" id="UP000429232">
    <property type="component" value="Chromosome"/>
</dbReference>
<evidence type="ECO:0000313" key="6">
    <source>
        <dbReference type="Proteomes" id="UP000429232"/>
    </source>
</evidence>
<name>A0A6I4I3N8_9SPHI</name>
<dbReference type="PANTHER" id="PTHR43434:SF1">
    <property type="entry name" value="PHOSPHOGLYCOLATE PHOSPHATASE"/>
    <property type="match status" value="1"/>
</dbReference>
<dbReference type="PANTHER" id="PTHR43434">
    <property type="entry name" value="PHOSPHOGLYCOLATE PHOSPHATASE"/>
    <property type="match status" value="1"/>
</dbReference>
<evidence type="ECO:0000256" key="1">
    <source>
        <dbReference type="ARBA" id="ARBA00000830"/>
    </source>
</evidence>
<evidence type="ECO:0000313" key="5">
    <source>
        <dbReference type="EMBL" id="QQL48667.1"/>
    </source>
</evidence>
<dbReference type="KEGG" id="mgik:GO620_010795"/>
<reference evidence="5 6" key="1">
    <citation type="submission" date="2020-12" db="EMBL/GenBank/DDBJ databases">
        <title>HMF7856_wgs.fasta genome submission.</title>
        <authorList>
            <person name="Kang H."/>
            <person name="Kim H."/>
            <person name="Joh K."/>
        </authorList>
    </citation>
    <scope>NUCLEOTIDE SEQUENCE [LARGE SCALE GENOMIC DNA]</scope>
    <source>
        <strain evidence="5 6">HMF7856</strain>
    </source>
</reference>
<keyword evidence="5" id="KW-0378">Hydrolase</keyword>
<gene>
    <name evidence="5" type="ORF">GO620_010795</name>
</gene>
<evidence type="ECO:0000256" key="4">
    <source>
        <dbReference type="ARBA" id="ARBA00013078"/>
    </source>
</evidence>
<evidence type="ECO:0000256" key="3">
    <source>
        <dbReference type="ARBA" id="ARBA00006171"/>
    </source>
</evidence>
<comment type="similarity">
    <text evidence="3">Belongs to the HAD-like hydrolase superfamily. CbbY/CbbZ/Gph/YieH family.</text>
</comment>
<accession>A0A6I4I3N8</accession>
<dbReference type="InterPro" id="IPR023198">
    <property type="entry name" value="PGP-like_dom2"/>
</dbReference>
<dbReference type="InterPro" id="IPR023214">
    <property type="entry name" value="HAD_sf"/>
</dbReference>
<dbReference type="Gene3D" id="1.10.150.240">
    <property type="entry name" value="Putative phosphatase, domain 2"/>
    <property type="match status" value="1"/>
</dbReference>
<dbReference type="RefSeq" id="WP_157525372.1">
    <property type="nucleotide sequence ID" value="NZ_CP066775.1"/>
</dbReference>
<dbReference type="Pfam" id="PF13419">
    <property type="entry name" value="HAD_2"/>
    <property type="match status" value="1"/>
</dbReference>
<protein>
    <recommendedName>
        <fullName evidence="4">phosphoglycolate phosphatase</fullName>
        <ecNumber evidence="4">3.1.3.18</ecNumber>
    </recommendedName>
</protein>
<dbReference type="SFLD" id="SFLDG01129">
    <property type="entry name" value="C1.5:_HAD__Beta-PGM__Phosphata"/>
    <property type="match status" value="1"/>
</dbReference>
<dbReference type="Gene3D" id="3.40.50.1000">
    <property type="entry name" value="HAD superfamily/HAD-like"/>
    <property type="match status" value="1"/>
</dbReference>
<dbReference type="EC" id="3.1.3.18" evidence="4"/>
<dbReference type="EMBL" id="CP066775">
    <property type="protein sequence ID" value="QQL48667.1"/>
    <property type="molecule type" value="Genomic_DNA"/>
</dbReference>
<dbReference type="SFLD" id="SFLDS00003">
    <property type="entry name" value="Haloacid_Dehalogenase"/>
    <property type="match status" value="1"/>
</dbReference>
<evidence type="ECO:0000256" key="2">
    <source>
        <dbReference type="ARBA" id="ARBA00004818"/>
    </source>
</evidence>
<organism evidence="5 6">
    <name type="scientific">Mucilaginibacter ginkgonis</name>
    <dbReference type="NCBI Taxonomy" id="2682091"/>
    <lineage>
        <taxon>Bacteria</taxon>
        <taxon>Pseudomonadati</taxon>
        <taxon>Bacteroidota</taxon>
        <taxon>Sphingobacteriia</taxon>
        <taxon>Sphingobacteriales</taxon>
        <taxon>Sphingobacteriaceae</taxon>
        <taxon>Mucilaginibacter</taxon>
    </lineage>
</organism>